<accession>A0A6A5A4T0</accession>
<name>A0A6A5A4T0_APHAT</name>
<sequence>MFRNYGDDDNSDNDNYGDSGDDNCDDSDLR</sequence>
<dbReference type="AlphaFoldDB" id="A0A6A5A4T0"/>
<dbReference type="Proteomes" id="UP000469452">
    <property type="component" value="Unassembled WGS sequence"/>
</dbReference>
<organism evidence="2 3">
    <name type="scientific">Aphanomyces astaci</name>
    <name type="common">Crayfish plague agent</name>
    <dbReference type="NCBI Taxonomy" id="112090"/>
    <lineage>
        <taxon>Eukaryota</taxon>
        <taxon>Sar</taxon>
        <taxon>Stramenopiles</taxon>
        <taxon>Oomycota</taxon>
        <taxon>Saprolegniomycetes</taxon>
        <taxon>Saprolegniales</taxon>
        <taxon>Verrucalvaceae</taxon>
        <taxon>Aphanomyces</taxon>
    </lineage>
</organism>
<comment type="caution">
    <text evidence="2">The sequence shown here is derived from an EMBL/GenBank/DDBJ whole genome shotgun (WGS) entry which is preliminary data.</text>
</comment>
<feature type="non-terminal residue" evidence="2">
    <location>
        <position position="30"/>
    </location>
</feature>
<reference evidence="2 3" key="1">
    <citation type="submission" date="2019-06" db="EMBL/GenBank/DDBJ databases">
        <title>Genomics analysis of Aphanomyces spp. identifies a new class of oomycete effector associated with host adaptation.</title>
        <authorList>
            <person name="Gaulin E."/>
        </authorList>
    </citation>
    <scope>NUCLEOTIDE SEQUENCE [LARGE SCALE GENOMIC DNA]</scope>
    <source>
        <strain evidence="2 3">E</strain>
    </source>
</reference>
<evidence type="ECO:0000256" key="1">
    <source>
        <dbReference type="SAM" id="MobiDB-lite"/>
    </source>
</evidence>
<proteinExistence type="predicted"/>
<dbReference type="EMBL" id="VJMI01012179">
    <property type="protein sequence ID" value="KAF0750785.1"/>
    <property type="molecule type" value="Genomic_DNA"/>
</dbReference>
<gene>
    <name evidence="2" type="ORF">AaE_006589</name>
</gene>
<evidence type="ECO:0000313" key="2">
    <source>
        <dbReference type="EMBL" id="KAF0750785.1"/>
    </source>
</evidence>
<feature type="compositionally biased region" description="Acidic residues" evidence="1">
    <location>
        <begin position="19"/>
        <end position="30"/>
    </location>
</feature>
<protein>
    <submittedName>
        <fullName evidence="2">Uncharacterized protein</fullName>
    </submittedName>
</protein>
<evidence type="ECO:0000313" key="3">
    <source>
        <dbReference type="Proteomes" id="UP000469452"/>
    </source>
</evidence>
<feature type="region of interest" description="Disordered" evidence="1">
    <location>
        <begin position="1"/>
        <end position="30"/>
    </location>
</feature>